<dbReference type="EnsemblFungi" id="EJT75984">
    <property type="protein sequence ID" value="EJT75984"/>
    <property type="gene ID" value="GGTG_05909"/>
</dbReference>
<feature type="compositionally biased region" description="Acidic residues" evidence="1">
    <location>
        <begin position="138"/>
        <end position="148"/>
    </location>
</feature>
<dbReference type="AlphaFoldDB" id="J3NXA2"/>
<reference evidence="3" key="4">
    <citation type="journal article" date="2015" name="G3 (Bethesda)">
        <title>Genome sequences of three phytopathogenic species of the Magnaporthaceae family of fungi.</title>
        <authorList>
            <person name="Okagaki L.H."/>
            <person name="Nunes C.C."/>
            <person name="Sailsbery J."/>
            <person name="Clay B."/>
            <person name="Brown D."/>
            <person name="John T."/>
            <person name="Oh Y."/>
            <person name="Young N."/>
            <person name="Fitzgerald M."/>
            <person name="Haas B.J."/>
            <person name="Zeng Q."/>
            <person name="Young S."/>
            <person name="Adiconis X."/>
            <person name="Fan L."/>
            <person name="Levin J.Z."/>
            <person name="Mitchell T.K."/>
            <person name="Okubara P.A."/>
            <person name="Farman M.L."/>
            <person name="Kohn L.M."/>
            <person name="Birren B."/>
            <person name="Ma L.-J."/>
            <person name="Dean R.A."/>
        </authorList>
    </citation>
    <scope>NUCLEOTIDE SEQUENCE</scope>
    <source>
        <strain evidence="3">R3-111a-1</strain>
    </source>
</reference>
<dbReference type="STRING" id="644352.J3NXA2"/>
<dbReference type="EMBL" id="GL385397">
    <property type="protein sequence ID" value="EJT75984.1"/>
    <property type="molecule type" value="Genomic_DNA"/>
</dbReference>
<reference evidence="3" key="5">
    <citation type="submission" date="2018-04" db="UniProtKB">
        <authorList>
            <consortium name="EnsemblFungi"/>
        </authorList>
    </citation>
    <scope>IDENTIFICATION</scope>
    <source>
        <strain evidence="3">R3-111a-1</strain>
    </source>
</reference>
<feature type="compositionally biased region" description="Polar residues" evidence="1">
    <location>
        <begin position="441"/>
        <end position="467"/>
    </location>
</feature>
<dbReference type="GeneID" id="20346367"/>
<feature type="compositionally biased region" description="Polar residues" evidence="1">
    <location>
        <begin position="488"/>
        <end position="502"/>
    </location>
</feature>
<feature type="compositionally biased region" description="Pro residues" evidence="1">
    <location>
        <begin position="544"/>
        <end position="554"/>
    </location>
</feature>
<evidence type="ECO:0000313" key="2">
    <source>
        <dbReference type="EMBL" id="EJT75984.1"/>
    </source>
</evidence>
<feature type="compositionally biased region" description="Basic residues" evidence="1">
    <location>
        <begin position="341"/>
        <end position="356"/>
    </location>
</feature>
<feature type="compositionally biased region" description="Low complexity" evidence="1">
    <location>
        <begin position="271"/>
        <end position="294"/>
    </location>
</feature>
<reference evidence="2" key="2">
    <citation type="submission" date="2010-07" db="EMBL/GenBank/DDBJ databases">
        <authorList>
            <consortium name="The Broad Institute Genome Sequencing Platform"/>
            <consortium name="Broad Institute Genome Sequencing Center for Infectious Disease"/>
            <person name="Ma L.-J."/>
            <person name="Dead R."/>
            <person name="Young S."/>
            <person name="Zeng Q."/>
            <person name="Koehrsen M."/>
            <person name="Alvarado L."/>
            <person name="Berlin A."/>
            <person name="Chapman S.B."/>
            <person name="Chen Z."/>
            <person name="Freedman E."/>
            <person name="Gellesch M."/>
            <person name="Goldberg J."/>
            <person name="Griggs A."/>
            <person name="Gujja S."/>
            <person name="Heilman E.R."/>
            <person name="Heiman D."/>
            <person name="Hepburn T."/>
            <person name="Howarth C."/>
            <person name="Jen D."/>
            <person name="Larson L."/>
            <person name="Mehta T."/>
            <person name="Neiman D."/>
            <person name="Pearson M."/>
            <person name="Roberts A."/>
            <person name="Saif S."/>
            <person name="Shea T."/>
            <person name="Shenoy N."/>
            <person name="Sisk P."/>
            <person name="Stolte C."/>
            <person name="Sykes S."/>
            <person name="Walk T."/>
            <person name="White J."/>
            <person name="Yandava C."/>
            <person name="Haas B."/>
            <person name="Nusbaum C."/>
            <person name="Birren B."/>
        </authorList>
    </citation>
    <scope>NUCLEOTIDE SEQUENCE</scope>
    <source>
        <strain evidence="2">R3-111a-1</strain>
    </source>
</reference>
<feature type="compositionally biased region" description="Polar residues" evidence="1">
    <location>
        <begin position="191"/>
        <end position="203"/>
    </location>
</feature>
<feature type="compositionally biased region" description="Polar residues" evidence="1">
    <location>
        <begin position="154"/>
        <end position="164"/>
    </location>
</feature>
<sequence>MAGDSNNPFRRKGPSFATPPAISAPNFPGAHTRSIGAGSASEGGHYFDQPLEPASSDQTPASSSEMFKQQLQSLPKSAQAPPSTTFQKPKPVKKVRVQSPPPSSPESAHDDDFEARFPRDPDYSAGFALHHPPRSDSGSDESEVEADGDPFVGGSSSVPPIQQTGDEETGIGRRHAGGLAGREGWDPLGVEQQQASSASSGRTPPNPFQRTLGALGQPYKDGTAGGAASASPAGKAPLDVDAFRRLLMTGQSEAAANSHGHHSHQQYGNSAHPPAAHHQADAASITDASSVSRHSISDERSSSGNPTTETPRTSHEISEPEGEEEQHGLISSYAMQPPRTTLRKKPPPPVSRHGKLIKVELGKDNPNGAAQPRQDDVGLASPTGSSTDLNKPLPPAPRQQVDDARESVFDREAAGKIPEVDVDPDAPEEDIPAPRPPTPPNASHSTTTPVPASQPQLQESLVSRFSTAATRKPAPPPRRQAHGRSDSRATITSSASLSSPTMPTHPPYSPMRENQLDGLDQGSERKVSSESVRSRSSSMRTPGAAPPAPPPPRRPSNISAPPRRSSYGLGLSLSLGGPPETPSPGAGPEIGLGSGHEDERSPKAPITPPTAGATLKNSNTPSPSNSIRRPAVLLPPPPPPARQRSMRNGGGRPASIKSVDSTSRRAGSRENGPAPTAGPPPPPPRPRVRGGSHTDGSTADSSSGAVGVGEGDGTPGGAENILADLDALQREVDALRGQVS</sequence>
<reference evidence="2" key="3">
    <citation type="submission" date="2010-09" db="EMBL/GenBank/DDBJ databases">
        <title>Annotation of Gaeumannomyces graminis var. tritici R3-111a-1.</title>
        <authorList>
            <consortium name="The Broad Institute Genome Sequencing Platform"/>
            <person name="Ma L.-J."/>
            <person name="Dead R."/>
            <person name="Young S.K."/>
            <person name="Zeng Q."/>
            <person name="Gargeya S."/>
            <person name="Fitzgerald M."/>
            <person name="Haas B."/>
            <person name="Abouelleil A."/>
            <person name="Alvarado L."/>
            <person name="Arachchi H.M."/>
            <person name="Berlin A."/>
            <person name="Brown A."/>
            <person name="Chapman S.B."/>
            <person name="Chen Z."/>
            <person name="Dunbar C."/>
            <person name="Freedman E."/>
            <person name="Gearin G."/>
            <person name="Gellesch M."/>
            <person name="Goldberg J."/>
            <person name="Griggs A."/>
            <person name="Gujja S."/>
            <person name="Heiman D."/>
            <person name="Howarth C."/>
            <person name="Larson L."/>
            <person name="Lui A."/>
            <person name="MacDonald P.J.P."/>
            <person name="Mehta T."/>
            <person name="Montmayeur A."/>
            <person name="Murphy C."/>
            <person name="Neiman D."/>
            <person name="Pearson M."/>
            <person name="Priest M."/>
            <person name="Roberts A."/>
            <person name="Saif S."/>
            <person name="Shea T."/>
            <person name="Shenoy N."/>
            <person name="Sisk P."/>
            <person name="Stolte C."/>
            <person name="Sykes S."/>
            <person name="Yandava C."/>
            <person name="Wortman J."/>
            <person name="Nusbaum C."/>
            <person name="Birren B."/>
        </authorList>
    </citation>
    <scope>NUCLEOTIDE SEQUENCE</scope>
    <source>
        <strain evidence="2">R3-111a-1</strain>
    </source>
</reference>
<feature type="compositionally biased region" description="Low complexity" evidence="1">
    <location>
        <begin position="555"/>
        <end position="578"/>
    </location>
</feature>
<accession>J3NXA2</accession>
<dbReference type="VEuPathDB" id="FungiDB:GGTG_05909"/>
<feature type="compositionally biased region" description="Basic and acidic residues" evidence="1">
    <location>
        <begin position="400"/>
        <end position="414"/>
    </location>
</feature>
<feature type="compositionally biased region" description="Pro residues" evidence="1">
    <location>
        <begin position="676"/>
        <end position="685"/>
    </location>
</feature>
<evidence type="ECO:0000313" key="3">
    <source>
        <dbReference type="EnsemblFungi" id="EJT75984"/>
    </source>
</evidence>
<feature type="compositionally biased region" description="Low complexity" evidence="1">
    <location>
        <begin position="529"/>
        <end position="538"/>
    </location>
</feature>
<organism evidence="2">
    <name type="scientific">Gaeumannomyces tritici (strain R3-111a-1)</name>
    <name type="common">Wheat and barley take-all root rot fungus</name>
    <name type="synonym">Gaeumannomyces graminis var. tritici</name>
    <dbReference type="NCBI Taxonomy" id="644352"/>
    <lineage>
        <taxon>Eukaryota</taxon>
        <taxon>Fungi</taxon>
        <taxon>Dikarya</taxon>
        <taxon>Ascomycota</taxon>
        <taxon>Pezizomycotina</taxon>
        <taxon>Sordariomycetes</taxon>
        <taxon>Sordariomycetidae</taxon>
        <taxon>Magnaporthales</taxon>
        <taxon>Magnaporthaceae</taxon>
        <taxon>Gaeumannomyces</taxon>
    </lineage>
</organism>
<feature type="compositionally biased region" description="Basic and acidic residues" evidence="1">
    <location>
        <begin position="107"/>
        <end position="122"/>
    </location>
</feature>
<keyword evidence="4" id="KW-1185">Reference proteome</keyword>
<dbReference type="Proteomes" id="UP000006039">
    <property type="component" value="Unassembled WGS sequence"/>
</dbReference>
<feature type="compositionally biased region" description="Low complexity" evidence="1">
    <location>
        <begin position="226"/>
        <end position="235"/>
    </location>
</feature>
<name>J3NXA2_GAET3</name>
<protein>
    <submittedName>
        <fullName evidence="2 3">Uncharacterized protein</fullName>
    </submittedName>
</protein>
<feature type="compositionally biased region" description="Polar residues" evidence="1">
    <location>
        <begin position="615"/>
        <end position="627"/>
    </location>
</feature>
<dbReference type="RefSeq" id="XP_009221984.1">
    <property type="nucleotide sequence ID" value="XM_009223720.1"/>
</dbReference>
<proteinExistence type="predicted"/>
<dbReference type="HOGENOM" id="CLU_022034_0_0_1"/>
<evidence type="ECO:0000256" key="1">
    <source>
        <dbReference type="SAM" id="MobiDB-lite"/>
    </source>
</evidence>
<evidence type="ECO:0000313" key="4">
    <source>
        <dbReference type="Proteomes" id="UP000006039"/>
    </source>
</evidence>
<feature type="compositionally biased region" description="Acidic residues" evidence="1">
    <location>
        <begin position="420"/>
        <end position="431"/>
    </location>
</feature>
<feature type="region of interest" description="Disordered" evidence="1">
    <location>
        <begin position="1"/>
        <end position="235"/>
    </location>
</feature>
<feature type="compositionally biased region" description="Polar residues" evidence="1">
    <location>
        <begin position="55"/>
        <end position="86"/>
    </location>
</feature>
<feature type="region of interest" description="Disordered" evidence="1">
    <location>
        <begin position="249"/>
        <end position="720"/>
    </location>
</feature>
<dbReference type="eggNOG" id="ENOG502R2EP">
    <property type="taxonomic scope" value="Eukaryota"/>
</dbReference>
<feature type="compositionally biased region" description="Gly residues" evidence="1">
    <location>
        <begin position="706"/>
        <end position="716"/>
    </location>
</feature>
<dbReference type="OrthoDB" id="428854at2759"/>
<feature type="compositionally biased region" description="Low complexity" evidence="1">
    <location>
        <begin position="689"/>
        <end position="705"/>
    </location>
</feature>
<reference evidence="4" key="1">
    <citation type="submission" date="2010-07" db="EMBL/GenBank/DDBJ databases">
        <title>The genome sequence of Gaeumannomyces graminis var. tritici strain R3-111a-1.</title>
        <authorList>
            <consortium name="The Broad Institute Genome Sequencing Platform"/>
            <person name="Ma L.-J."/>
            <person name="Dead R."/>
            <person name="Young S."/>
            <person name="Zeng Q."/>
            <person name="Koehrsen M."/>
            <person name="Alvarado L."/>
            <person name="Berlin A."/>
            <person name="Chapman S.B."/>
            <person name="Chen Z."/>
            <person name="Freedman E."/>
            <person name="Gellesch M."/>
            <person name="Goldberg J."/>
            <person name="Griggs A."/>
            <person name="Gujja S."/>
            <person name="Heilman E.R."/>
            <person name="Heiman D."/>
            <person name="Hepburn T."/>
            <person name="Howarth C."/>
            <person name="Jen D."/>
            <person name="Larson L."/>
            <person name="Mehta T."/>
            <person name="Neiman D."/>
            <person name="Pearson M."/>
            <person name="Roberts A."/>
            <person name="Saif S."/>
            <person name="Shea T."/>
            <person name="Shenoy N."/>
            <person name="Sisk P."/>
            <person name="Stolte C."/>
            <person name="Sykes S."/>
            <person name="Walk T."/>
            <person name="White J."/>
            <person name="Yandava C."/>
            <person name="Haas B."/>
            <person name="Nusbaum C."/>
            <person name="Birren B."/>
        </authorList>
    </citation>
    <scope>NUCLEOTIDE SEQUENCE [LARGE SCALE GENOMIC DNA]</scope>
    <source>
        <strain evidence="4">R3-111a-1</strain>
    </source>
</reference>
<gene>
    <name evidence="3" type="primary">20346367</name>
    <name evidence="2" type="ORF">GGTG_05909</name>
</gene>